<name>A0A2P2NF74_RHIMU</name>
<reference evidence="1" key="1">
    <citation type="submission" date="2018-02" db="EMBL/GenBank/DDBJ databases">
        <title>Rhizophora mucronata_Transcriptome.</title>
        <authorList>
            <person name="Meera S.P."/>
            <person name="Sreeshan A."/>
            <person name="Augustine A."/>
        </authorList>
    </citation>
    <scope>NUCLEOTIDE SEQUENCE</scope>
    <source>
        <tissue evidence="1">Leaf</tissue>
    </source>
</reference>
<organism evidence="1">
    <name type="scientific">Rhizophora mucronata</name>
    <name type="common">Asiatic mangrove</name>
    <dbReference type="NCBI Taxonomy" id="61149"/>
    <lineage>
        <taxon>Eukaryota</taxon>
        <taxon>Viridiplantae</taxon>
        <taxon>Streptophyta</taxon>
        <taxon>Embryophyta</taxon>
        <taxon>Tracheophyta</taxon>
        <taxon>Spermatophyta</taxon>
        <taxon>Magnoliopsida</taxon>
        <taxon>eudicotyledons</taxon>
        <taxon>Gunneridae</taxon>
        <taxon>Pentapetalae</taxon>
        <taxon>rosids</taxon>
        <taxon>fabids</taxon>
        <taxon>Malpighiales</taxon>
        <taxon>Rhizophoraceae</taxon>
        <taxon>Rhizophora</taxon>
    </lineage>
</organism>
<accession>A0A2P2NF74</accession>
<sequence>MSKYTKLIR</sequence>
<proteinExistence type="predicted"/>
<protein>
    <submittedName>
        <fullName evidence="1">Uncharacterized protein</fullName>
    </submittedName>
</protein>
<dbReference type="EMBL" id="GGEC01060615">
    <property type="protein sequence ID" value="MBX41099.1"/>
    <property type="molecule type" value="Transcribed_RNA"/>
</dbReference>
<evidence type="ECO:0000313" key="1">
    <source>
        <dbReference type="EMBL" id="MBX41099.1"/>
    </source>
</evidence>